<dbReference type="InterPro" id="IPR038619">
    <property type="entry name" value="MraZ_sf"/>
</dbReference>
<dbReference type="InterPro" id="IPR007159">
    <property type="entry name" value="SpoVT-AbrB_dom"/>
</dbReference>
<dbReference type="PANTHER" id="PTHR34701">
    <property type="entry name" value="TRANSCRIPTIONAL REGULATOR MRAZ"/>
    <property type="match status" value="1"/>
</dbReference>
<dbReference type="PROSITE" id="PS51740">
    <property type="entry name" value="SPOVT_ABRB"/>
    <property type="match status" value="2"/>
</dbReference>
<evidence type="ECO:0000259" key="8">
    <source>
        <dbReference type="PROSITE" id="PS51740"/>
    </source>
</evidence>
<dbReference type="Gene3D" id="3.40.1550.20">
    <property type="entry name" value="Transcriptional regulator MraZ domain"/>
    <property type="match status" value="1"/>
</dbReference>
<dbReference type="GO" id="GO:0003700">
    <property type="term" value="F:DNA-binding transcription factor activity"/>
    <property type="evidence" value="ECO:0007669"/>
    <property type="project" value="UniProtKB-UniRule"/>
</dbReference>
<evidence type="ECO:0000313" key="10">
    <source>
        <dbReference type="Proteomes" id="UP000014634"/>
    </source>
</evidence>
<comment type="similarity">
    <text evidence="7">Belongs to the MraZ family.</text>
</comment>
<dbReference type="RefSeq" id="WP_016524258.1">
    <property type="nucleotide sequence ID" value="NZ_KE332517.1"/>
</dbReference>
<dbReference type="Proteomes" id="UP000014634">
    <property type="component" value="Unassembled WGS sequence"/>
</dbReference>
<sequence>MEKSVFSGEYNNTLDEKGRIMFPAKLRCLLPGSQVVITRGIDRCIWIFPPEEWALLSEKVMQSASLFQANSRLVLRRLIAPAQEIDIDKAGRVSIPQSLREYAQLEKDCVLLGINRYLELWNADEYRAYLEGSEADFHQASEDLGLIRF</sequence>
<evidence type="ECO:0000256" key="2">
    <source>
        <dbReference type="ARBA" id="ARBA00022490"/>
    </source>
</evidence>
<dbReference type="InterPro" id="IPR003444">
    <property type="entry name" value="MraZ"/>
</dbReference>
<dbReference type="SUPFAM" id="SSF89447">
    <property type="entry name" value="AbrB/MazE/MraZ-like"/>
    <property type="match status" value="1"/>
</dbReference>
<comment type="subcellular location">
    <subcellularLocation>
        <location evidence="7">Cytoplasm</location>
        <location evidence="7">Nucleoid</location>
    </subcellularLocation>
</comment>
<comment type="subunit">
    <text evidence="7">Forms oligomers.</text>
</comment>
<keyword evidence="2 7" id="KW-0963">Cytoplasm</keyword>
<evidence type="ECO:0000256" key="7">
    <source>
        <dbReference type="HAMAP-Rule" id="MF_01008"/>
    </source>
</evidence>
<dbReference type="Pfam" id="PF02381">
    <property type="entry name" value="MraZ"/>
    <property type="match status" value="2"/>
</dbReference>
<feature type="domain" description="SpoVT-AbrB" evidence="8">
    <location>
        <begin position="82"/>
        <end position="125"/>
    </location>
</feature>
<evidence type="ECO:0000313" key="9">
    <source>
        <dbReference type="EMBL" id="EPF27585.1"/>
    </source>
</evidence>
<organism evidence="9 10">
    <name type="scientific">Treponema medium ATCC 700293</name>
    <dbReference type="NCBI Taxonomy" id="1125700"/>
    <lineage>
        <taxon>Bacteria</taxon>
        <taxon>Pseudomonadati</taxon>
        <taxon>Spirochaetota</taxon>
        <taxon>Spirochaetia</taxon>
        <taxon>Spirochaetales</taxon>
        <taxon>Treponemataceae</taxon>
        <taxon>Treponema</taxon>
    </lineage>
</organism>
<dbReference type="GO" id="GO:0005737">
    <property type="term" value="C:cytoplasm"/>
    <property type="evidence" value="ECO:0007669"/>
    <property type="project" value="UniProtKB-UniRule"/>
</dbReference>
<evidence type="ECO:0000256" key="3">
    <source>
        <dbReference type="ARBA" id="ARBA00022737"/>
    </source>
</evidence>
<dbReference type="CDD" id="cd16321">
    <property type="entry name" value="MraZ_C"/>
    <property type="match status" value="1"/>
</dbReference>
<dbReference type="GO" id="GO:2000143">
    <property type="term" value="P:negative regulation of DNA-templated transcription initiation"/>
    <property type="evidence" value="ECO:0007669"/>
    <property type="project" value="TreeGrafter"/>
</dbReference>
<evidence type="ECO:0000256" key="4">
    <source>
        <dbReference type="ARBA" id="ARBA00023015"/>
    </source>
</evidence>
<keyword evidence="5 7" id="KW-0238">DNA-binding</keyword>
<dbReference type="InterPro" id="IPR037914">
    <property type="entry name" value="SpoVT-AbrB_sf"/>
</dbReference>
<reference evidence="9 10" key="1">
    <citation type="submission" date="2013-04" db="EMBL/GenBank/DDBJ databases">
        <title>The Genome Sequence of Treponema medium ATCC 700293.</title>
        <authorList>
            <consortium name="The Broad Institute Genomics Platform"/>
            <person name="Earl A."/>
            <person name="Ward D."/>
            <person name="Feldgarden M."/>
            <person name="Gevers D."/>
            <person name="Leonetti C."/>
            <person name="Blanton J.M."/>
            <person name="Dewhirst F.E."/>
            <person name="Izard J."/>
            <person name="Walker B."/>
            <person name="Young S."/>
            <person name="Zeng Q."/>
            <person name="Gargeya S."/>
            <person name="Fitzgerald M."/>
            <person name="Haas B."/>
            <person name="Abouelleil A."/>
            <person name="Allen A.W."/>
            <person name="Alvarado L."/>
            <person name="Arachchi H.M."/>
            <person name="Berlin A.M."/>
            <person name="Chapman S.B."/>
            <person name="Gainer-Dewar J."/>
            <person name="Goldberg J."/>
            <person name="Griggs A."/>
            <person name="Gujja S."/>
            <person name="Hansen M."/>
            <person name="Howarth C."/>
            <person name="Imamovic A."/>
            <person name="Ireland A."/>
            <person name="Larimer J."/>
            <person name="McCowan C."/>
            <person name="Murphy C."/>
            <person name="Pearson M."/>
            <person name="Poon T.W."/>
            <person name="Priest M."/>
            <person name="Roberts A."/>
            <person name="Saif S."/>
            <person name="Shea T."/>
            <person name="Sisk P."/>
            <person name="Sykes S."/>
            <person name="Wortman J."/>
            <person name="Nusbaum C."/>
            <person name="Birren B."/>
        </authorList>
    </citation>
    <scope>NUCLEOTIDE SEQUENCE [LARGE SCALE GENOMIC DNA]</scope>
    <source>
        <strain evidence="9 10">ATCC 700293</strain>
    </source>
</reference>
<keyword evidence="6 7" id="KW-0804">Transcription</keyword>
<dbReference type="NCBIfam" id="TIGR00242">
    <property type="entry name" value="division/cell wall cluster transcriptional repressor MraZ"/>
    <property type="match status" value="1"/>
</dbReference>
<dbReference type="EMBL" id="ATFE01000019">
    <property type="protein sequence ID" value="EPF27585.1"/>
    <property type="molecule type" value="Genomic_DNA"/>
</dbReference>
<dbReference type="CDD" id="cd16320">
    <property type="entry name" value="MraZ_N"/>
    <property type="match status" value="1"/>
</dbReference>
<keyword evidence="4 7" id="KW-0805">Transcription regulation</keyword>
<dbReference type="InterPro" id="IPR035642">
    <property type="entry name" value="MraZ_N"/>
</dbReference>
<dbReference type="InterPro" id="IPR035644">
    <property type="entry name" value="MraZ_C"/>
</dbReference>
<dbReference type="AlphaFoldDB" id="A0AA87TDV6"/>
<comment type="caution">
    <text evidence="9">The sequence shown here is derived from an EMBL/GenBank/DDBJ whole genome shotgun (WGS) entry which is preliminary data.</text>
</comment>
<protein>
    <recommendedName>
        <fullName evidence="1 7">Transcriptional regulator MraZ</fullName>
    </recommendedName>
</protein>
<dbReference type="PANTHER" id="PTHR34701:SF1">
    <property type="entry name" value="TRANSCRIPTIONAL REGULATOR MRAZ"/>
    <property type="match status" value="1"/>
</dbReference>
<accession>A0AA87TDV6</accession>
<proteinExistence type="inferred from homology"/>
<dbReference type="HAMAP" id="MF_01008">
    <property type="entry name" value="MraZ"/>
    <property type="match status" value="1"/>
</dbReference>
<evidence type="ECO:0000256" key="1">
    <source>
        <dbReference type="ARBA" id="ARBA00013860"/>
    </source>
</evidence>
<keyword evidence="3" id="KW-0677">Repeat</keyword>
<evidence type="ECO:0000256" key="5">
    <source>
        <dbReference type="ARBA" id="ARBA00023125"/>
    </source>
</evidence>
<feature type="domain" description="SpoVT-AbrB" evidence="8">
    <location>
        <begin position="9"/>
        <end position="52"/>
    </location>
</feature>
<dbReference type="InterPro" id="IPR020603">
    <property type="entry name" value="MraZ_dom"/>
</dbReference>
<gene>
    <name evidence="7" type="primary">mraZ</name>
    <name evidence="9" type="ORF">HMPREF9195_02337</name>
</gene>
<dbReference type="GO" id="GO:0000976">
    <property type="term" value="F:transcription cis-regulatory region binding"/>
    <property type="evidence" value="ECO:0007669"/>
    <property type="project" value="TreeGrafter"/>
</dbReference>
<evidence type="ECO:0000256" key="6">
    <source>
        <dbReference type="ARBA" id="ARBA00023163"/>
    </source>
</evidence>
<name>A0AA87TDV6_TREMD</name>
<dbReference type="GO" id="GO:0009295">
    <property type="term" value="C:nucleoid"/>
    <property type="evidence" value="ECO:0007669"/>
    <property type="project" value="UniProtKB-SubCell"/>
</dbReference>